<organism evidence="1 2">
    <name type="scientific">Aneurinibacillus migulanus</name>
    <name type="common">Bacillus migulanus</name>
    <dbReference type="NCBI Taxonomy" id="47500"/>
    <lineage>
        <taxon>Bacteria</taxon>
        <taxon>Bacillati</taxon>
        <taxon>Bacillota</taxon>
        <taxon>Bacilli</taxon>
        <taxon>Bacillales</taxon>
        <taxon>Paenibacillaceae</taxon>
        <taxon>Aneurinibacillus group</taxon>
        <taxon>Aneurinibacillus</taxon>
    </lineage>
</organism>
<protein>
    <submittedName>
        <fullName evidence="1">Uncharacterized protein</fullName>
    </submittedName>
</protein>
<dbReference type="GO" id="GO:0016747">
    <property type="term" value="F:acyltransferase activity, transferring groups other than amino-acyl groups"/>
    <property type="evidence" value="ECO:0007669"/>
    <property type="project" value="InterPro"/>
</dbReference>
<dbReference type="Gene3D" id="3.40.630.30">
    <property type="match status" value="1"/>
</dbReference>
<dbReference type="PATRIC" id="fig|47500.12.peg.4463"/>
<dbReference type="CDD" id="cd04301">
    <property type="entry name" value="NAT_SF"/>
    <property type="match status" value="1"/>
</dbReference>
<dbReference type="PROSITE" id="PS51186">
    <property type="entry name" value="GNAT"/>
    <property type="match status" value="1"/>
</dbReference>
<dbReference type="AlphaFoldDB" id="A0A0D1W802"/>
<comment type="caution">
    <text evidence="1">The sequence shown here is derived from an EMBL/GenBank/DDBJ whole genome shotgun (WGS) entry which is preliminary data.</text>
</comment>
<evidence type="ECO:0000313" key="2">
    <source>
        <dbReference type="Proteomes" id="UP000037269"/>
    </source>
</evidence>
<dbReference type="InterPro" id="IPR000182">
    <property type="entry name" value="GNAT_dom"/>
</dbReference>
<dbReference type="InterPro" id="IPR016181">
    <property type="entry name" value="Acyl_CoA_acyltransferase"/>
</dbReference>
<evidence type="ECO:0000313" key="1">
    <source>
        <dbReference type="EMBL" id="KON98706.1"/>
    </source>
</evidence>
<reference evidence="1 2" key="1">
    <citation type="submission" date="2015-07" db="EMBL/GenBank/DDBJ databases">
        <title>Fjat-14205 dsm 2895.</title>
        <authorList>
            <person name="Liu B."/>
            <person name="Wang J."/>
            <person name="Zhu Y."/>
            <person name="Liu G."/>
            <person name="Chen Q."/>
            <person name="Chen Z."/>
            <person name="Lan J."/>
            <person name="Che J."/>
            <person name="Ge C."/>
            <person name="Shi H."/>
            <person name="Pan Z."/>
            <person name="Liu X."/>
        </authorList>
    </citation>
    <scope>NUCLEOTIDE SEQUENCE [LARGE SCALE GENOMIC DNA]</scope>
    <source>
        <strain evidence="1 2">DSM 2895</strain>
    </source>
</reference>
<name>A0A0D1W802_ANEMI</name>
<dbReference type="SUPFAM" id="SSF55729">
    <property type="entry name" value="Acyl-CoA N-acyltransferases (Nat)"/>
    <property type="match status" value="1"/>
</dbReference>
<keyword evidence="2" id="KW-1185">Reference proteome</keyword>
<gene>
    <name evidence="1" type="ORF">AF333_24420</name>
</gene>
<accession>A0A0D1W802</accession>
<dbReference type="Pfam" id="PF00583">
    <property type="entry name" value="Acetyltransf_1"/>
    <property type="match status" value="1"/>
</dbReference>
<proteinExistence type="predicted"/>
<dbReference type="STRING" id="47500.AF333_24420"/>
<dbReference type="EMBL" id="LGUG01000004">
    <property type="protein sequence ID" value="KON98706.1"/>
    <property type="molecule type" value="Genomic_DNA"/>
</dbReference>
<dbReference type="Proteomes" id="UP000037269">
    <property type="component" value="Unassembled WGS sequence"/>
</dbReference>
<sequence length="215" mass="24942">MTLQTPQKEELIVRPYDEADFQSIQEMERSVYPPPWPQDDLWSIDQLKSHVDVFSEGALCAEYDEDIVGTMTTLIVDELPDAQHTWEDITDHGYLSSSHNDLGDTLYVADLQVDPTYRELGIGKKLMRESYDLVRRLGLRRLVGAVRMPGYYKHEERLTPEEYVQEVLTGDLKDPVINFMLHCGRKPIKVVKDYLHDIKSGNNALLMEWRNPDFN</sequence>